<feature type="region of interest" description="Disordered" evidence="1">
    <location>
        <begin position="41"/>
        <end position="81"/>
    </location>
</feature>
<proteinExistence type="predicted"/>
<dbReference type="PANTHER" id="PTHR37207:SF1">
    <property type="entry name" value="OS09G0446000 PROTEIN"/>
    <property type="match status" value="1"/>
</dbReference>
<sequence>FKLIVALCGARTDDRNDKGLRSANPKFLIIYFRTLEGAREKKKKETMNDSNSEISSMKPSNNNNAAKVTKPPFVPAKDDTKPVLQDPILRSDPIETEEAVIDCIIRSIVMSTNKCEKIDSLIEHFHQLPLAMARLALGQPLFTFHSPFSMADMEEVLERQERETRERMRRRAASKRAQRELDEQLGIAVALLEEENQVAVVHEKAVAQMWTDIDIPGRNCAGNLGLLPEQKFTAVI</sequence>
<protein>
    <submittedName>
        <fullName evidence="2">Uncharacterized protein</fullName>
    </submittedName>
</protein>
<name>A0A4Y1QZE2_PRUDU</name>
<gene>
    <name evidence="2" type="ORF">Prudu_006252</name>
</gene>
<dbReference type="EMBL" id="AP019298">
    <property type="protein sequence ID" value="BBG97208.1"/>
    <property type="molecule type" value="Genomic_DNA"/>
</dbReference>
<reference evidence="2" key="1">
    <citation type="journal article" date="2019" name="Science">
        <title>Mutation of a bHLH transcription factor allowed almond domestication.</title>
        <authorList>
            <person name="Sanchez-Perez R."/>
            <person name="Pavan S."/>
            <person name="Mazzeo R."/>
            <person name="Moldovan C."/>
            <person name="Aiese Cigliano R."/>
            <person name="Del Cueto J."/>
            <person name="Ricciardi F."/>
            <person name="Lotti C."/>
            <person name="Ricciardi L."/>
            <person name="Dicenta F."/>
            <person name="Lopez-Marques R.L."/>
            <person name="Lindberg Moller B."/>
        </authorList>
    </citation>
    <scope>NUCLEOTIDE SEQUENCE</scope>
</reference>
<organism evidence="2">
    <name type="scientific">Prunus dulcis</name>
    <name type="common">Almond</name>
    <name type="synonym">Amygdalus dulcis</name>
    <dbReference type="NCBI Taxonomy" id="3755"/>
    <lineage>
        <taxon>Eukaryota</taxon>
        <taxon>Viridiplantae</taxon>
        <taxon>Streptophyta</taxon>
        <taxon>Embryophyta</taxon>
        <taxon>Tracheophyta</taxon>
        <taxon>Spermatophyta</taxon>
        <taxon>Magnoliopsida</taxon>
        <taxon>eudicotyledons</taxon>
        <taxon>Gunneridae</taxon>
        <taxon>Pentapetalae</taxon>
        <taxon>rosids</taxon>
        <taxon>fabids</taxon>
        <taxon>Rosales</taxon>
        <taxon>Rosaceae</taxon>
        <taxon>Amygdaloideae</taxon>
        <taxon>Amygdaleae</taxon>
        <taxon>Prunus</taxon>
    </lineage>
</organism>
<feature type="non-terminal residue" evidence="2">
    <location>
        <position position="1"/>
    </location>
</feature>
<evidence type="ECO:0000313" key="2">
    <source>
        <dbReference type="EMBL" id="BBG97208.1"/>
    </source>
</evidence>
<dbReference type="AlphaFoldDB" id="A0A4Y1QZE2"/>
<evidence type="ECO:0000256" key="1">
    <source>
        <dbReference type="SAM" id="MobiDB-lite"/>
    </source>
</evidence>
<accession>A0A4Y1QZE2</accession>
<dbReference type="PANTHER" id="PTHR37207">
    <property type="entry name" value="OS09G0446000 PROTEIN"/>
    <property type="match status" value="1"/>
</dbReference>
<feature type="compositionally biased region" description="Polar residues" evidence="1">
    <location>
        <begin position="48"/>
        <end position="66"/>
    </location>
</feature>